<dbReference type="AlphaFoldDB" id="A0A841K103"/>
<dbReference type="OrthoDB" id="9816960at2"/>
<evidence type="ECO:0000313" key="1">
    <source>
        <dbReference type="EMBL" id="MBB6144338.1"/>
    </source>
</evidence>
<protein>
    <submittedName>
        <fullName evidence="1">Uncharacterized protein</fullName>
    </submittedName>
</protein>
<sequence>MSRKQVGLTLAAVVVLAALVFFLPRLFTRHADLRTRLASALNLPKERAADFFINLPPAASRYPGTILATEQLFILNPADANDPDLHTGDSFQLTANDEVAGNALGSLGVPWLNEAASSKQEVGLELEVSDGKILEMDVPALKKKLLASQEAQSAANKGTDPIVITRSYVGKITYVLKRKGSDQGSLWQKAPKSNQDSEHFRIDASRTQEGEIRVEMLDPVIFAFEASSAHFILTHLGVEPTDVNLTPIRPHTQTVSSTSPAPAKPGTNWTLVTIASGHYPKLVTLRQDWNADSARLVDSALSQYGPVATMDLISTEQQPLTEQGVKGFVAQVTSAVQANHSKFLVAYYVGHSMTWPSGDIALILGSATEIPRNLSTRSPELLDRSVGSNIGDLARLANALDANLETLPQGFLPLRELYAELTQAHVPFALIVDGCLRMDEFERMRSELGIVSDKGLNVFFFAGSNGDPGSALSRLGDLQEHVADSQPYLHSTNLVLLAAKPGTYAMSRPNPDNTWSEVGPLAARLTNLYRASRFDADRPTLGDLIGRITDFNGVGEISATGSISWSDAAQLKQLTQTVPYPGS</sequence>
<gene>
    <name evidence="1" type="ORF">HNQ77_002290</name>
</gene>
<dbReference type="EMBL" id="JACHEK010000004">
    <property type="protein sequence ID" value="MBB6144338.1"/>
    <property type="molecule type" value="Genomic_DNA"/>
</dbReference>
<name>A0A841K103_9BACT</name>
<reference evidence="1 2" key="1">
    <citation type="submission" date="2020-08" db="EMBL/GenBank/DDBJ databases">
        <title>Genomic Encyclopedia of Type Strains, Phase IV (KMG-IV): sequencing the most valuable type-strain genomes for metagenomic binning, comparative biology and taxonomic classification.</title>
        <authorList>
            <person name="Goeker M."/>
        </authorList>
    </citation>
    <scope>NUCLEOTIDE SEQUENCE [LARGE SCALE GENOMIC DNA]</scope>
    <source>
        <strain evidence="1 2">DSM 103733</strain>
    </source>
</reference>
<dbReference type="Proteomes" id="UP000538666">
    <property type="component" value="Unassembled WGS sequence"/>
</dbReference>
<accession>A0A841K103</accession>
<proteinExistence type="predicted"/>
<organism evidence="1 2">
    <name type="scientific">Silvibacterium bohemicum</name>
    <dbReference type="NCBI Taxonomy" id="1577686"/>
    <lineage>
        <taxon>Bacteria</taxon>
        <taxon>Pseudomonadati</taxon>
        <taxon>Acidobacteriota</taxon>
        <taxon>Terriglobia</taxon>
        <taxon>Terriglobales</taxon>
        <taxon>Acidobacteriaceae</taxon>
        <taxon>Silvibacterium</taxon>
    </lineage>
</organism>
<dbReference type="RefSeq" id="WP_050059027.1">
    <property type="nucleotide sequence ID" value="NZ_JACHEK010000004.1"/>
</dbReference>
<keyword evidence="2" id="KW-1185">Reference proteome</keyword>
<evidence type="ECO:0000313" key="2">
    <source>
        <dbReference type="Proteomes" id="UP000538666"/>
    </source>
</evidence>
<comment type="caution">
    <text evidence="1">The sequence shown here is derived from an EMBL/GenBank/DDBJ whole genome shotgun (WGS) entry which is preliminary data.</text>
</comment>